<gene>
    <name evidence="1" type="ORF">L6164_012239</name>
</gene>
<dbReference type="EMBL" id="CM039430">
    <property type="protein sequence ID" value="KAI4345072.1"/>
    <property type="molecule type" value="Genomic_DNA"/>
</dbReference>
<organism evidence="1 2">
    <name type="scientific">Bauhinia variegata</name>
    <name type="common">Purple orchid tree</name>
    <name type="synonym">Phanera variegata</name>
    <dbReference type="NCBI Taxonomy" id="167791"/>
    <lineage>
        <taxon>Eukaryota</taxon>
        <taxon>Viridiplantae</taxon>
        <taxon>Streptophyta</taxon>
        <taxon>Embryophyta</taxon>
        <taxon>Tracheophyta</taxon>
        <taxon>Spermatophyta</taxon>
        <taxon>Magnoliopsida</taxon>
        <taxon>eudicotyledons</taxon>
        <taxon>Gunneridae</taxon>
        <taxon>Pentapetalae</taxon>
        <taxon>rosids</taxon>
        <taxon>fabids</taxon>
        <taxon>Fabales</taxon>
        <taxon>Fabaceae</taxon>
        <taxon>Cercidoideae</taxon>
        <taxon>Cercideae</taxon>
        <taxon>Bauhiniinae</taxon>
        <taxon>Bauhinia</taxon>
    </lineage>
</organism>
<dbReference type="Proteomes" id="UP000828941">
    <property type="component" value="Chromosome 5"/>
</dbReference>
<protein>
    <submittedName>
        <fullName evidence="1">Uncharacterized protein</fullName>
    </submittedName>
</protein>
<comment type="caution">
    <text evidence="1">The sequence shown here is derived from an EMBL/GenBank/DDBJ whole genome shotgun (WGS) entry which is preliminary data.</text>
</comment>
<evidence type="ECO:0000313" key="1">
    <source>
        <dbReference type="EMBL" id="KAI4345072.1"/>
    </source>
</evidence>
<evidence type="ECO:0000313" key="2">
    <source>
        <dbReference type="Proteomes" id="UP000828941"/>
    </source>
</evidence>
<proteinExistence type="predicted"/>
<accession>A0ACB9P8G2</accession>
<sequence>MGDGNVKLPPGFQFCPTDEELILHFLSSRANHFSSDPNIIPDLDLSRLHPWELNEPVLSAAHSNKKVGIKKNLIFNIGEPPFATETGWIMQEYHLCYPSSSDESQWILCRVYERNRDSDDAMWYNSDDDGSGTEVSWLDEVFLSLDDDHDLQEITDY</sequence>
<reference evidence="1 2" key="1">
    <citation type="journal article" date="2022" name="DNA Res.">
        <title>Chromosomal-level genome assembly of the orchid tree Bauhinia variegata (Leguminosae; Cercidoideae) supports the allotetraploid origin hypothesis of Bauhinia.</title>
        <authorList>
            <person name="Zhong Y."/>
            <person name="Chen Y."/>
            <person name="Zheng D."/>
            <person name="Pang J."/>
            <person name="Liu Y."/>
            <person name="Luo S."/>
            <person name="Meng S."/>
            <person name="Qian L."/>
            <person name="Wei D."/>
            <person name="Dai S."/>
            <person name="Zhou R."/>
        </authorList>
    </citation>
    <scope>NUCLEOTIDE SEQUENCE [LARGE SCALE GENOMIC DNA]</scope>
    <source>
        <strain evidence="1">BV-YZ2020</strain>
    </source>
</reference>
<name>A0ACB9P8G2_BAUVA</name>
<keyword evidence="2" id="KW-1185">Reference proteome</keyword>